<keyword evidence="8" id="KW-0966">Cell projection</keyword>
<dbReference type="InterPro" id="IPR042193">
    <property type="entry name" value="FHIPEP_3"/>
</dbReference>
<feature type="transmembrane region" description="Helical" evidence="7">
    <location>
        <begin position="110"/>
        <end position="129"/>
    </location>
</feature>
<evidence type="ECO:0000256" key="3">
    <source>
        <dbReference type="ARBA" id="ARBA00022475"/>
    </source>
</evidence>
<evidence type="ECO:0000256" key="6">
    <source>
        <dbReference type="ARBA" id="ARBA00023136"/>
    </source>
</evidence>
<dbReference type="PANTHER" id="PTHR30161:SF1">
    <property type="entry name" value="FLAGELLAR BIOSYNTHESIS PROTEIN FLHA-RELATED"/>
    <property type="match status" value="1"/>
</dbReference>
<keyword evidence="5 7" id="KW-1133">Transmembrane helix</keyword>
<keyword evidence="8" id="KW-0282">Flagellum</keyword>
<keyword evidence="8" id="KW-0969">Cilium</keyword>
<comment type="subcellular location">
    <subcellularLocation>
        <location evidence="1">Cell membrane</location>
        <topology evidence="1">Multi-pass membrane protein</topology>
    </subcellularLocation>
</comment>
<dbReference type="PROSITE" id="PS00994">
    <property type="entry name" value="FHIPEP"/>
    <property type="match status" value="1"/>
</dbReference>
<dbReference type="Pfam" id="PF00771">
    <property type="entry name" value="FHIPEP"/>
    <property type="match status" value="1"/>
</dbReference>
<dbReference type="RefSeq" id="WP_058508892.1">
    <property type="nucleotide sequence ID" value="NZ_CAAAIK010000014.1"/>
</dbReference>
<reference evidence="8 9" key="1">
    <citation type="submission" date="2015-11" db="EMBL/GenBank/DDBJ databases">
        <title>Genomic analysis of 38 Legionella species identifies large and diverse effector repertoires.</title>
        <authorList>
            <person name="Burstein D."/>
            <person name="Amaro F."/>
            <person name="Zusman T."/>
            <person name="Lifshitz Z."/>
            <person name="Cohen O."/>
            <person name="Gilbert J.A."/>
            <person name="Pupko T."/>
            <person name="Shuman H.A."/>
            <person name="Segal G."/>
        </authorList>
    </citation>
    <scope>NUCLEOTIDE SEQUENCE [LARGE SCALE GENOMIC DNA]</scope>
    <source>
        <strain evidence="8 9">CDC#1442-AUS-E</strain>
    </source>
</reference>
<keyword evidence="4 7" id="KW-0812">Transmembrane</keyword>
<feature type="transmembrane region" description="Helical" evidence="7">
    <location>
        <begin position="39"/>
        <end position="57"/>
    </location>
</feature>
<dbReference type="Proteomes" id="UP000054618">
    <property type="component" value="Unassembled WGS sequence"/>
</dbReference>
<dbReference type="GO" id="GO:0044780">
    <property type="term" value="P:bacterial-type flagellum assembly"/>
    <property type="evidence" value="ECO:0007669"/>
    <property type="project" value="TreeGrafter"/>
</dbReference>
<keyword evidence="3" id="KW-1003">Cell membrane</keyword>
<dbReference type="GO" id="GO:0009306">
    <property type="term" value="P:protein secretion"/>
    <property type="evidence" value="ECO:0007669"/>
    <property type="project" value="InterPro"/>
</dbReference>
<comment type="similarity">
    <text evidence="2">Belongs to the FHIPEP (flagella/HR/invasion proteins export pore) family.</text>
</comment>
<dbReference type="GO" id="GO:0005886">
    <property type="term" value="C:plasma membrane"/>
    <property type="evidence" value="ECO:0007669"/>
    <property type="project" value="UniProtKB-SubCell"/>
</dbReference>
<name>A0A0W0XLQ7_9GAMM</name>
<dbReference type="PRINTS" id="PR00949">
    <property type="entry name" value="TYPE3IMAPROT"/>
</dbReference>
<keyword evidence="6 7" id="KW-0472">Membrane</keyword>
<dbReference type="PATRIC" id="fig|45073.5.peg.3011"/>
<dbReference type="Gene3D" id="1.10.8.540">
    <property type="entry name" value="FHIPEP family, domain 3"/>
    <property type="match status" value="1"/>
</dbReference>
<evidence type="ECO:0000256" key="2">
    <source>
        <dbReference type="ARBA" id="ARBA00008835"/>
    </source>
</evidence>
<organism evidence="8 9">
    <name type="scientific">Legionella quinlivanii</name>
    <dbReference type="NCBI Taxonomy" id="45073"/>
    <lineage>
        <taxon>Bacteria</taxon>
        <taxon>Pseudomonadati</taxon>
        <taxon>Pseudomonadota</taxon>
        <taxon>Gammaproteobacteria</taxon>
        <taxon>Legionellales</taxon>
        <taxon>Legionellaceae</taxon>
        <taxon>Legionella</taxon>
    </lineage>
</organism>
<evidence type="ECO:0000256" key="1">
    <source>
        <dbReference type="ARBA" id="ARBA00004651"/>
    </source>
</evidence>
<evidence type="ECO:0000256" key="4">
    <source>
        <dbReference type="ARBA" id="ARBA00022692"/>
    </source>
</evidence>
<dbReference type="EMBL" id="LNYS01000025">
    <property type="protein sequence ID" value="KTD45364.1"/>
    <property type="molecule type" value="Genomic_DNA"/>
</dbReference>
<dbReference type="OrthoDB" id="9759185at2"/>
<proteinExistence type="inferred from homology"/>
<feature type="transmembrane region" description="Helical" evidence="7">
    <location>
        <begin position="299"/>
        <end position="316"/>
    </location>
</feature>
<dbReference type="InterPro" id="IPR042194">
    <property type="entry name" value="FHIPEP_1"/>
</dbReference>
<sequence>MENKKTNLSSMGSELGTILFVTGILLILFIPIPSALLDLLLIINFSWALVILLLCFYTDKPLSFSTFPALLLVSTLFRLALNISATRLILSEGDAGRVINAVGQYVIHGNYVMGMVVFLILIIVQFIVVTNGAQRVAEVAARFTLDSMPGKQMSIDADLNMGLISQETARERRSQIEKEANFYGAMDGASKFVKGDAIAGILIMLVDIIGGLAIGVLQKSMTFSEAIQNYSLLTVGDGLVTQIPALIISTATGIIVTRAATDTHLGSEIVRQISTYPKSLVIVSCSLALLLFIKGIPGISVFLVLAFFIVCTWFAMKSQHQTPDDSLLQEETLYQKIHIHPIEIQLNPSLYENLLSQQDEFLSLVQQIRERLAFDLGLVIPEVKLRSEAKLNYPFYRISVQGIHYDKHPLYLDKFLAIAASSQKAIENKVSGIEVSDPSYGLAAQWIERAEKEQAEHQGFTVCEPLSILATHLQEVIQSSLAELLSRNEVETLLDQSDVCKLRDELIPAMLQLGQVQKILQNLLSEKVSVRHTSLILEVLLEHAKVIQDVNQLTELVRIRLSSQICQRLINNQGLLPVLTLAPVMEQTLAQNLTNNHLHLDPSQTEKLIKSLSLHVEKMLGERKKPVLLCSPMLRRQLKLFTQRIIPHLTILSLSEIPIHIQIEPFGVIQ</sequence>
<dbReference type="AlphaFoldDB" id="A0A0W0XLQ7"/>
<feature type="transmembrane region" description="Helical" evidence="7">
    <location>
        <begin position="69"/>
        <end position="90"/>
    </location>
</feature>
<evidence type="ECO:0000256" key="5">
    <source>
        <dbReference type="ARBA" id="ARBA00022989"/>
    </source>
</evidence>
<feature type="transmembrane region" description="Helical" evidence="7">
    <location>
        <begin position="12"/>
        <end position="33"/>
    </location>
</feature>
<dbReference type="InterPro" id="IPR042196">
    <property type="entry name" value="FHIPEP_4"/>
</dbReference>
<feature type="transmembrane region" description="Helical" evidence="7">
    <location>
        <begin position="197"/>
        <end position="218"/>
    </location>
</feature>
<dbReference type="InterPro" id="IPR001712">
    <property type="entry name" value="T3SS_FHIPEP"/>
</dbReference>
<evidence type="ECO:0000313" key="8">
    <source>
        <dbReference type="EMBL" id="KTD45364.1"/>
    </source>
</evidence>
<dbReference type="PIRSF" id="PIRSF005419">
    <property type="entry name" value="FlhA"/>
    <property type="match status" value="1"/>
</dbReference>
<dbReference type="Gene3D" id="3.40.30.60">
    <property type="entry name" value="FHIPEP family, domain 1"/>
    <property type="match status" value="1"/>
</dbReference>
<dbReference type="Gene3D" id="3.40.50.12790">
    <property type="entry name" value="FHIPEP family, domain 4"/>
    <property type="match status" value="1"/>
</dbReference>
<accession>A0A0W0XLQ7</accession>
<dbReference type="STRING" id="45073.Lqui_2835"/>
<evidence type="ECO:0000256" key="7">
    <source>
        <dbReference type="SAM" id="Phobius"/>
    </source>
</evidence>
<dbReference type="InterPro" id="IPR025505">
    <property type="entry name" value="FHIPEP_CS"/>
</dbReference>
<keyword evidence="9" id="KW-1185">Reference proteome</keyword>
<comment type="caution">
    <text evidence="8">The sequence shown here is derived from an EMBL/GenBank/DDBJ whole genome shotgun (WGS) entry which is preliminary data.</text>
</comment>
<gene>
    <name evidence="8" type="primary">flhA_2</name>
    <name evidence="8" type="ORF">Lqui_2835</name>
</gene>
<dbReference type="PANTHER" id="PTHR30161">
    <property type="entry name" value="FLAGELLAR EXPORT PROTEIN, MEMBRANE FLHA SUBUNIT-RELATED"/>
    <property type="match status" value="1"/>
</dbReference>
<protein>
    <submittedName>
        <fullName evidence="8">Flagellar biosynthesis protein FlhA</fullName>
    </submittedName>
</protein>
<evidence type="ECO:0000313" key="9">
    <source>
        <dbReference type="Proteomes" id="UP000054618"/>
    </source>
</evidence>